<dbReference type="PANTHER" id="PTHR33119:SF1">
    <property type="entry name" value="FE2OG DIOXYGENASE DOMAIN-CONTAINING PROTEIN"/>
    <property type="match status" value="1"/>
</dbReference>
<accession>A0A814PDA9</accession>
<dbReference type="Proteomes" id="UP000677228">
    <property type="component" value="Unassembled WGS sequence"/>
</dbReference>
<dbReference type="OrthoDB" id="415532at2759"/>
<dbReference type="PANTHER" id="PTHR33119">
    <property type="entry name" value="IFI3P"/>
    <property type="match status" value="1"/>
</dbReference>
<dbReference type="Proteomes" id="UP000682733">
    <property type="component" value="Unassembled WGS sequence"/>
</dbReference>
<evidence type="ECO:0000313" key="6">
    <source>
        <dbReference type="Proteomes" id="UP000663829"/>
    </source>
</evidence>
<evidence type="ECO:0000313" key="2">
    <source>
        <dbReference type="EMBL" id="CAF1106342.1"/>
    </source>
</evidence>
<protein>
    <recommendedName>
        <fullName evidence="1">DUF4246 domain-containing protein</fullName>
    </recommendedName>
</protein>
<keyword evidence="6" id="KW-1185">Reference proteome</keyword>
<evidence type="ECO:0000313" key="3">
    <source>
        <dbReference type="EMBL" id="CAF1546019.1"/>
    </source>
</evidence>
<dbReference type="InterPro" id="IPR049192">
    <property type="entry name" value="DUF4246_C"/>
</dbReference>
<dbReference type="Proteomes" id="UP000663829">
    <property type="component" value="Unassembled WGS sequence"/>
</dbReference>
<evidence type="ECO:0000313" key="5">
    <source>
        <dbReference type="EMBL" id="CAF4335011.1"/>
    </source>
</evidence>
<dbReference type="EMBL" id="CAJNOQ010005649">
    <property type="protein sequence ID" value="CAF1106342.1"/>
    <property type="molecule type" value="Genomic_DNA"/>
</dbReference>
<dbReference type="Proteomes" id="UP000681722">
    <property type="component" value="Unassembled WGS sequence"/>
</dbReference>
<reference evidence="2" key="1">
    <citation type="submission" date="2021-02" db="EMBL/GenBank/DDBJ databases">
        <authorList>
            <person name="Nowell W R."/>
        </authorList>
    </citation>
    <scope>NUCLEOTIDE SEQUENCE</scope>
</reference>
<evidence type="ECO:0000259" key="1">
    <source>
        <dbReference type="Pfam" id="PF14033"/>
    </source>
</evidence>
<dbReference type="InterPro" id="IPR025340">
    <property type="entry name" value="DUF4246"/>
</dbReference>
<sequence>MAANGDAKTNPAFYKQPVTQLSNFIGQWVEIYNDNPHYNLTDRRNTTLSVLPPLKFPCLMQIVDYDYSNIVTQNIRLKCWLLENEVNMSTVQSYFNPSFANMELTWVKRWVTFDQNWTFKFVDESELSSHPSADFIRQKGEIYRICGDRQVEYGDGGQSDLVYPIWINERLSFPEHRRQRLTRRLLELNEQRQDFHPEPSPVEDIIDPDLLACRPMNTRSWTERHLKELEEQKNTWPYERDFRCFKRDLAQGEYDQLSDAIKLRETYQWLPSEFIIKKDGKIDICSPIYQLPVISENKQTYGDIATIFSKMLPMFEKMKLITLGGSGEEETKLQVIVKAQSYNLKPGMIRTEKFRSVVSGNVSIEKRNLERAV</sequence>
<name>A0A814PDA9_9BILA</name>
<gene>
    <name evidence="2" type="ORF">GPM918_LOCUS19008</name>
    <name evidence="3" type="ORF">OVA965_LOCUS39027</name>
    <name evidence="4" type="ORF">SRO942_LOCUS19005</name>
    <name evidence="5" type="ORF">TMI583_LOCUS40275</name>
</gene>
<evidence type="ECO:0000313" key="4">
    <source>
        <dbReference type="EMBL" id="CAF3871006.1"/>
    </source>
</evidence>
<organism evidence="2 6">
    <name type="scientific">Didymodactylos carnosus</name>
    <dbReference type="NCBI Taxonomy" id="1234261"/>
    <lineage>
        <taxon>Eukaryota</taxon>
        <taxon>Metazoa</taxon>
        <taxon>Spiralia</taxon>
        <taxon>Gnathifera</taxon>
        <taxon>Rotifera</taxon>
        <taxon>Eurotatoria</taxon>
        <taxon>Bdelloidea</taxon>
        <taxon>Philodinida</taxon>
        <taxon>Philodinidae</taxon>
        <taxon>Didymodactylos</taxon>
    </lineage>
</organism>
<dbReference type="AlphaFoldDB" id="A0A814PDA9"/>
<dbReference type="EMBL" id="CAJNOK010039617">
    <property type="protein sequence ID" value="CAF1546019.1"/>
    <property type="molecule type" value="Genomic_DNA"/>
</dbReference>
<dbReference type="EMBL" id="CAJOBC010005649">
    <property type="protein sequence ID" value="CAF3871006.1"/>
    <property type="molecule type" value="Genomic_DNA"/>
</dbReference>
<dbReference type="EMBL" id="CAJOBA010062017">
    <property type="protein sequence ID" value="CAF4335011.1"/>
    <property type="molecule type" value="Genomic_DNA"/>
</dbReference>
<dbReference type="Pfam" id="PF14033">
    <property type="entry name" value="DUF4246"/>
    <property type="match status" value="1"/>
</dbReference>
<comment type="caution">
    <text evidence="2">The sequence shown here is derived from an EMBL/GenBank/DDBJ whole genome shotgun (WGS) entry which is preliminary data.</text>
</comment>
<feature type="domain" description="DUF4246" evidence="1">
    <location>
        <begin position="182"/>
        <end position="318"/>
    </location>
</feature>
<proteinExistence type="predicted"/>